<evidence type="ECO:0000256" key="3">
    <source>
        <dbReference type="ARBA" id="ARBA00022691"/>
    </source>
</evidence>
<dbReference type="SUPFAM" id="SSF53335">
    <property type="entry name" value="S-adenosyl-L-methionine-dependent methyltransferases"/>
    <property type="match status" value="1"/>
</dbReference>
<sequence>MTSSLNDKSFYLPLDDRYYNLDEEEKTFFKKETGIQDDAELKKHIIAVQIKAFSIYPFPSIRLFDFARLQLGRLPAYDQLIKLGKERKYAILIDLGCCFGSDIRKAIQDGYPVQNTLSSDLRKSLWELGHELFKSTSHSFPASFIEGDVLNPSFLSAVPSFAKGSPPTTAALSLNSITSLNDLRGSVSAVYTGQFFHLFSETQQDQIAWGLASLLSPEPGSMILGMHAGRSIKGFWAPGGSDFKTFCHSPESWKELWERIFGVGCVEVKAELKPVGGDSYFDMYPDNKDPFHMMMWSLTRL</sequence>
<evidence type="ECO:0000256" key="2">
    <source>
        <dbReference type="ARBA" id="ARBA00022679"/>
    </source>
</evidence>
<comment type="pathway">
    <text evidence="1">Secondary metabolite biosynthesis.</text>
</comment>
<evidence type="ECO:0000256" key="4">
    <source>
        <dbReference type="ARBA" id="ARBA00038314"/>
    </source>
</evidence>
<evidence type="ECO:0008006" key="7">
    <source>
        <dbReference type="Google" id="ProtNLM"/>
    </source>
</evidence>
<dbReference type="Proteomes" id="UP000799118">
    <property type="component" value="Unassembled WGS sequence"/>
</dbReference>
<dbReference type="GO" id="GO:0016740">
    <property type="term" value="F:transferase activity"/>
    <property type="evidence" value="ECO:0007669"/>
    <property type="project" value="UniProtKB-KW"/>
</dbReference>
<dbReference type="PANTHER" id="PTHR35897">
    <property type="entry name" value="METHYLTRANSFERASE AUSD"/>
    <property type="match status" value="1"/>
</dbReference>
<dbReference type="AlphaFoldDB" id="A0A6A4HVD1"/>
<accession>A0A6A4HVD1</accession>
<dbReference type="InterPro" id="IPR029063">
    <property type="entry name" value="SAM-dependent_MTases_sf"/>
</dbReference>
<keyword evidence="3" id="KW-0949">S-adenosyl-L-methionine</keyword>
<name>A0A6A4HVD1_9AGAR</name>
<dbReference type="EMBL" id="ML769454">
    <property type="protein sequence ID" value="KAE9400625.1"/>
    <property type="molecule type" value="Genomic_DNA"/>
</dbReference>
<comment type="similarity">
    <text evidence="4">Belongs to the class I-like SAM-binding methyltransferase superfamily.</text>
</comment>
<dbReference type="OrthoDB" id="2094832at2759"/>
<protein>
    <recommendedName>
        <fullName evidence="7">Methyltransferase domain-containing protein</fullName>
    </recommendedName>
</protein>
<dbReference type="InterPro" id="IPR051654">
    <property type="entry name" value="Meroterpenoid_MTases"/>
</dbReference>
<organism evidence="5 6">
    <name type="scientific">Gymnopus androsaceus JB14</name>
    <dbReference type="NCBI Taxonomy" id="1447944"/>
    <lineage>
        <taxon>Eukaryota</taxon>
        <taxon>Fungi</taxon>
        <taxon>Dikarya</taxon>
        <taxon>Basidiomycota</taxon>
        <taxon>Agaricomycotina</taxon>
        <taxon>Agaricomycetes</taxon>
        <taxon>Agaricomycetidae</taxon>
        <taxon>Agaricales</taxon>
        <taxon>Marasmiineae</taxon>
        <taxon>Omphalotaceae</taxon>
        <taxon>Gymnopus</taxon>
    </lineage>
</organism>
<proteinExistence type="inferred from homology"/>
<evidence type="ECO:0000256" key="1">
    <source>
        <dbReference type="ARBA" id="ARBA00005179"/>
    </source>
</evidence>
<reference evidence="5" key="1">
    <citation type="journal article" date="2019" name="Environ. Microbiol.">
        <title>Fungal ecological strategies reflected in gene transcription - a case study of two litter decomposers.</title>
        <authorList>
            <person name="Barbi F."/>
            <person name="Kohler A."/>
            <person name="Barry K."/>
            <person name="Baskaran P."/>
            <person name="Daum C."/>
            <person name="Fauchery L."/>
            <person name="Ihrmark K."/>
            <person name="Kuo A."/>
            <person name="LaButti K."/>
            <person name="Lipzen A."/>
            <person name="Morin E."/>
            <person name="Grigoriev I.V."/>
            <person name="Henrissat B."/>
            <person name="Lindahl B."/>
            <person name="Martin F."/>
        </authorList>
    </citation>
    <scope>NUCLEOTIDE SEQUENCE</scope>
    <source>
        <strain evidence="5">JB14</strain>
    </source>
</reference>
<evidence type="ECO:0000313" key="5">
    <source>
        <dbReference type="EMBL" id="KAE9400625.1"/>
    </source>
</evidence>
<evidence type="ECO:0000313" key="6">
    <source>
        <dbReference type="Proteomes" id="UP000799118"/>
    </source>
</evidence>
<dbReference type="PANTHER" id="PTHR35897:SF1">
    <property type="entry name" value="METHYLTRANSFERASE AUSD"/>
    <property type="match status" value="1"/>
</dbReference>
<gene>
    <name evidence="5" type="ORF">BT96DRAFT_975162</name>
</gene>
<keyword evidence="2" id="KW-0808">Transferase</keyword>
<keyword evidence="6" id="KW-1185">Reference proteome</keyword>